<comment type="similarity">
    <text evidence="4">Belongs to the clathrin light chain family.</text>
</comment>
<dbReference type="GO" id="GO:0072583">
    <property type="term" value="P:clathrin-dependent endocytosis"/>
    <property type="evidence" value="ECO:0007669"/>
    <property type="project" value="TreeGrafter"/>
</dbReference>
<dbReference type="PANTHER" id="PTHR10639:SF33">
    <property type="entry name" value="CLATHRIN LIGHT CHAIN 1"/>
    <property type="match status" value="1"/>
</dbReference>
<feature type="region of interest" description="Disordered" evidence="8">
    <location>
        <begin position="64"/>
        <end position="128"/>
    </location>
</feature>
<keyword evidence="5" id="KW-0472">Membrane</keyword>
<gene>
    <name evidence="9" type="ORF">DKX38_020205</name>
</gene>
<keyword evidence="6" id="KW-0168">Coated pit</keyword>
<evidence type="ECO:0000256" key="3">
    <source>
        <dbReference type="ARBA" id="ARBA00004277"/>
    </source>
</evidence>
<accession>A0A5N5KIG5</accession>
<evidence type="ECO:0000256" key="7">
    <source>
        <dbReference type="ARBA" id="ARBA00023329"/>
    </source>
</evidence>
<organism evidence="9 10">
    <name type="scientific">Salix brachista</name>
    <dbReference type="NCBI Taxonomy" id="2182728"/>
    <lineage>
        <taxon>Eukaryota</taxon>
        <taxon>Viridiplantae</taxon>
        <taxon>Streptophyta</taxon>
        <taxon>Embryophyta</taxon>
        <taxon>Tracheophyta</taxon>
        <taxon>Spermatophyta</taxon>
        <taxon>Magnoliopsida</taxon>
        <taxon>eudicotyledons</taxon>
        <taxon>Gunneridae</taxon>
        <taxon>Pentapetalae</taxon>
        <taxon>rosids</taxon>
        <taxon>fabids</taxon>
        <taxon>Malpighiales</taxon>
        <taxon>Salicaceae</taxon>
        <taxon>Saliceae</taxon>
        <taxon>Salix</taxon>
    </lineage>
</organism>
<proteinExistence type="inferred from homology"/>
<dbReference type="PANTHER" id="PTHR10639">
    <property type="entry name" value="CLATHRIN LIGHT CHAIN"/>
    <property type="match status" value="1"/>
</dbReference>
<evidence type="ECO:0000256" key="5">
    <source>
        <dbReference type="ARBA" id="ARBA00023136"/>
    </source>
</evidence>
<feature type="compositionally biased region" description="Basic and acidic residues" evidence="8">
    <location>
        <begin position="65"/>
        <end position="104"/>
    </location>
</feature>
<evidence type="ECO:0008006" key="11">
    <source>
        <dbReference type="Google" id="ProtNLM"/>
    </source>
</evidence>
<dbReference type="GO" id="GO:0006886">
    <property type="term" value="P:intracellular protein transport"/>
    <property type="evidence" value="ECO:0007669"/>
    <property type="project" value="InterPro"/>
</dbReference>
<evidence type="ECO:0000313" key="10">
    <source>
        <dbReference type="Proteomes" id="UP000326939"/>
    </source>
</evidence>
<evidence type="ECO:0000256" key="2">
    <source>
        <dbReference type="ARBA" id="ARBA00004180"/>
    </source>
</evidence>
<comment type="caution">
    <text evidence="9">The sequence shown here is derived from an EMBL/GenBank/DDBJ whole genome shotgun (WGS) entry which is preliminary data.</text>
</comment>
<evidence type="ECO:0000256" key="6">
    <source>
        <dbReference type="ARBA" id="ARBA00023176"/>
    </source>
</evidence>
<evidence type="ECO:0000256" key="8">
    <source>
        <dbReference type="SAM" id="MobiDB-lite"/>
    </source>
</evidence>
<dbReference type="Proteomes" id="UP000326939">
    <property type="component" value="Chromosome 13"/>
</dbReference>
<sequence length="140" mass="15889">MRTQIINEAEDYIRAFNEKRQQNCSEQRKRVGKISLYLANQEKFHKEADQHYWKAIADIVPREVPNIEKRRDGKDAKDEKNGKDAMDVKGEKDEKSENEGKDAMNGKPPSPTAATADVNKPASPSKDIAKSAVHMITHQN</sequence>
<evidence type="ECO:0000256" key="1">
    <source>
        <dbReference type="ARBA" id="ARBA00003913"/>
    </source>
</evidence>
<name>A0A5N5KIG5_9ROSI</name>
<dbReference type="EMBL" id="VDCV01000013">
    <property type="protein sequence ID" value="KAB5530124.1"/>
    <property type="molecule type" value="Genomic_DNA"/>
</dbReference>
<dbReference type="GO" id="GO:0032050">
    <property type="term" value="F:clathrin heavy chain binding"/>
    <property type="evidence" value="ECO:0007669"/>
    <property type="project" value="TreeGrafter"/>
</dbReference>
<evidence type="ECO:0000256" key="4">
    <source>
        <dbReference type="ARBA" id="ARBA00005263"/>
    </source>
</evidence>
<reference evidence="10" key="1">
    <citation type="journal article" date="2019" name="Gigascience">
        <title>De novo genome assembly of the endangered Acer yangbiense, a plant species with extremely small populations endemic to Yunnan Province, China.</title>
        <authorList>
            <person name="Yang J."/>
            <person name="Wariss H.M."/>
            <person name="Tao L."/>
            <person name="Zhang R."/>
            <person name="Yun Q."/>
            <person name="Hollingsworth P."/>
            <person name="Dao Z."/>
            <person name="Luo G."/>
            <person name="Guo H."/>
            <person name="Ma Y."/>
            <person name="Sun W."/>
        </authorList>
    </citation>
    <scope>NUCLEOTIDE SEQUENCE [LARGE SCALE GENOMIC DNA]</scope>
    <source>
        <strain evidence="10">cv. br00</strain>
    </source>
</reference>
<protein>
    <recommendedName>
        <fullName evidence="11">Clathrin light chain</fullName>
    </recommendedName>
</protein>
<dbReference type="GO" id="GO:0030132">
    <property type="term" value="C:clathrin coat of coated pit"/>
    <property type="evidence" value="ECO:0007669"/>
    <property type="project" value="InterPro"/>
</dbReference>
<keyword evidence="10" id="KW-1185">Reference proteome</keyword>
<dbReference type="InterPro" id="IPR000996">
    <property type="entry name" value="Clathrin_L-chain"/>
</dbReference>
<dbReference type="GO" id="GO:0030130">
    <property type="term" value="C:clathrin coat of trans-Golgi network vesicle"/>
    <property type="evidence" value="ECO:0007669"/>
    <property type="project" value="InterPro"/>
</dbReference>
<comment type="function">
    <text evidence="1">Clathrin is the major protein of the polyhedral coat of coated pits and vesicles.</text>
</comment>
<keyword evidence="7" id="KW-0968">Cytoplasmic vesicle</keyword>
<dbReference type="GO" id="GO:0005198">
    <property type="term" value="F:structural molecule activity"/>
    <property type="evidence" value="ECO:0007669"/>
    <property type="project" value="InterPro"/>
</dbReference>
<comment type="subcellular location">
    <subcellularLocation>
        <location evidence="2">Cytoplasmic vesicle membrane</location>
        <topology evidence="2">Peripheral membrane protein</topology>
        <orientation evidence="2">Cytoplasmic side</orientation>
    </subcellularLocation>
    <subcellularLocation>
        <location evidence="3">Membrane</location>
        <location evidence="3">Coated pit</location>
        <topology evidence="3">Peripheral membrane protein</topology>
        <orientation evidence="3">Cytoplasmic side</orientation>
    </subcellularLocation>
</comment>
<dbReference type="AlphaFoldDB" id="A0A5N5KIG5"/>
<evidence type="ECO:0000313" key="9">
    <source>
        <dbReference type="EMBL" id="KAB5530124.1"/>
    </source>
</evidence>